<evidence type="ECO:0000313" key="2">
    <source>
        <dbReference type="EMBL" id="AVD71252.1"/>
    </source>
</evidence>
<proteinExistence type="predicted"/>
<sequence>MAQTDAIAGDNRLLPLMREAVLMVRMLLHRQLLQDFAAQRPELAPEDRVRLAGALINDLFGTVPADESVVAFARAQRALVEAAMRGLAAHSGKLRPLITDALRMHCICDGQEGVNTTASLLMARAIGLLEAERPMPMPSTFMLAVRAAAVAEGLVLPMAPARAEAASQPLSPGGGDVDHLGISPGKAAGVADNARAQRGGDE</sequence>
<feature type="region of interest" description="Disordered" evidence="1">
    <location>
        <begin position="164"/>
        <end position="202"/>
    </location>
</feature>
<evidence type="ECO:0000313" key="3">
    <source>
        <dbReference type="Proteomes" id="UP000239867"/>
    </source>
</evidence>
<accession>A0A2L1GNL0</accession>
<protein>
    <submittedName>
        <fullName evidence="2">Uncharacterized protein</fullName>
    </submittedName>
</protein>
<reference evidence="2" key="1">
    <citation type="submission" date="2017-05" db="EMBL/GenBank/DDBJ databases">
        <authorList>
            <person name="Song R."/>
            <person name="Chenine A.L."/>
            <person name="Ruprecht R.M."/>
        </authorList>
    </citation>
    <scope>NUCLEOTIDE SEQUENCE</scope>
    <source>
        <strain evidence="2">ORNL</strain>
    </source>
</reference>
<organism evidence="2 3">
    <name type="scientific">Desulfobulbus oralis</name>
    <dbReference type="NCBI Taxonomy" id="1986146"/>
    <lineage>
        <taxon>Bacteria</taxon>
        <taxon>Pseudomonadati</taxon>
        <taxon>Thermodesulfobacteriota</taxon>
        <taxon>Desulfobulbia</taxon>
        <taxon>Desulfobulbales</taxon>
        <taxon>Desulfobulbaceae</taxon>
        <taxon>Desulfobulbus</taxon>
    </lineage>
</organism>
<dbReference type="KEGG" id="deo:CAY53_07030"/>
<reference evidence="2" key="2">
    <citation type="journal article" date="2018" name="MBio">
        <title>Insights into the evolution of host association through the isolation and characterization of a novel human periodontal pathobiont, Desulfobulbus oralis.</title>
        <authorList>
            <person name="Cross K.L."/>
            <person name="Chirania P."/>
            <person name="Xiong W."/>
            <person name="Beall C.J."/>
            <person name="Elkins J.G."/>
            <person name="Giannone R.J."/>
            <person name="Griffen A.L."/>
            <person name="Guss A.M."/>
            <person name="Hettich R.L."/>
            <person name="Joshi S.S."/>
            <person name="Mokrzan E.M."/>
            <person name="Martin R.K."/>
            <person name="Zhulin I.B."/>
            <person name="Leys E.J."/>
            <person name="Podar M."/>
        </authorList>
    </citation>
    <scope>NUCLEOTIDE SEQUENCE [LARGE SCALE GENOMIC DNA]</scope>
    <source>
        <strain evidence="2">ORNL</strain>
    </source>
</reference>
<keyword evidence="3" id="KW-1185">Reference proteome</keyword>
<dbReference type="RefSeq" id="WP_104936522.1">
    <property type="nucleotide sequence ID" value="NZ_CP021255.1"/>
</dbReference>
<name>A0A2L1GNL0_9BACT</name>
<dbReference type="Proteomes" id="UP000239867">
    <property type="component" value="Chromosome"/>
</dbReference>
<dbReference type="AlphaFoldDB" id="A0A2L1GNL0"/>
<dbReference type="EMBL" id="CP021255">
    <property type="protein sequence ID" value="AVD71252.1"/>
    <property type="molecule type" value="Genomic_DNA"/>
</dbReference>
<dbReference type="OrthoDB" id="5431930at2"/>
<evidence type="ECO:0000256" key="1">
    <source>
        <dbReference type="SAM" id="MobiDB-lite"/>
    </source>
</evidence>
<gene>
    <name evidence="2" type="ORF">CAY53_07030</name>
</gene>